<name>A0A8C2TRG4_COTJA</name>
<dbReference type="Proteomes" id="UP000694412">
    <property type="component" value="Chromosome 15"/>
</dbReference>
<keyword evidence="2" id="KW-1185">Reference proteome</keyword>
<organism evidence="1 2">
    <name type="scientific">Coturnix japonica</name>
    <name type="common">Japanese quail</name>
    <name type="synonym">Coturnix coturnix japonica</name>
    <dbReference type="NCBI Taxonomy" id="93934"/>
    <lineage>
        <taxon>Eukaryota</taxon>
        <taxon>Metazoa</taxon>
        <taxon>Chordata</taxon>
        <taxon>Craniata</taxon>
        <taxon>Vertebrata</taxon>
        <taxon>Euteleostomi</taxon>
        <taxon>Archelosauria</taxon>
        <taxon>Archosauria</taxon>
        <taxon>Dinosauria</taxon>
        <taxon>Saurischia</taxon>
        <taxon>Theropoda</taxon>
        <taxon>Coelurosauria</taxon>
        <taxon>Aves</taxon>
        <taxon>Neognathae</taxon>
        <taxon>Galloanserae</taxon>
        <taxon>Galliformes</taxon>
        <taxon>Phasianidae</taxon>
        <taxon>Perdicinae</taxon>
        <taxon>Coturnix</taxon>
    </lineage>
</organism>
<reference evidence="1" key="2">
    <citation type="submission" date="2025-08" db="UniProtKB">
        <authorList>
            <consortium name="Ensembl"/>
        </authorList>
    </citation>
    <scope>IDENTIFICATION</scope>
</reference>
<dbReference type="Ensembl" id="ENSCJPT00005024462.1">
    <property type="protein sequence ID" value="ENSCJPP00005017574.1"/>
    <property type="gene ID" value="ENSCJPG00005014312.1"/>
</dbReference>
<evidence type="ECO:0000313" key="1">
    <source>
        <dbReference type="Ensembl" id="ENSCJPP00005017574.1"/>
    </source>
</evidence>
<reference evidence="1" key="3">
    <citation type="submission" date="2025-09" db="UniProtKB">
        <authorList>
            <consortium name="Ensembl"/>
        </authorList>
    </citation>
    <scope>IDENTIFICATION</scope>
</reference>
<accession>A0A8C2TRG4</accession>
<sequence length="187" mass="21106">MAVLCLRARLYFPAEFVRSEAVLLAHTNLNSNFLQHNLFLLPLNRIVAAPATLSCHGPCIRICLLSALKMMIVMLCICKGCSFLQHLETLGNTQLCFYSWHLKVFQKVLDLQKDWEGYKQGICRALTFTPAQEGDRPCKAGRLCVISRRHPGETATSQPMFLTSNKEPLHINAVQFSFPPSRFILPS</sequence>
<protein>
    <submittedName>
        <fullName evidence="1">Uncharacterized protein</fullName>
    </submittedName>
</protein>
<dbReference type="AlphaFoldDB" id="A0A8C2TRG4"/>
<reference evidence="1" key="1">
    <citation type="submission" date="2015-11" db="EMBL/GenBank/DDBJ databases">
        <authorList>
            <consortium name="International Coturnix japonica Genome Analysis Consortium"/>
            <person name="Warren W."/>
            <person name="Burt D.W."/>
            <person name="Antin P.B."/>
            <person name="Lanford R."/>
            <person name="Gros J."/>
            <person name="Wilson R.K."/>
        </authorList>
    </citation>
    <scope>NUCLEOTIDE SEQUENCE [LARGE SCALE GENOMIC DNA]</scope>
</reference>
<evidence type="ECO:0000313" key="2">
    <source>
        <dbReference type="Proteomes" id="UP000694412"/>
    </source>
</evidence>
<proteinExistence type="predicted"/>